<name>A0A935TIB7_9PROT</name>
<dbReference type="EMBL" id="JADJOT010000009">
    <property type="protein sequence ID" value="MBK7954695.1"/>
    <property type="molecule type" value="Genomic_DNA"/>
</dbReference>
<proteinExistence type="predicted"/>
<dbReference type="AlphaFoldDB" id="A0A935TIB7"/>
<protein>
    <recommendedName>
        <fullName evidence="3">DUF2281 domain-containing protein</fullName>
    </recommendedName>
</protein>
<gene>
    <name evidence="1" type="ORF">IPK02_12485</name>
</gene>
<comment type="caution">
    <text evidence="1">The sequence shown here is derived from an EMBL/GenBank/DDBJ whole genome shotgun (WGS) entry which is preliminary data.</text>
</comment>
<dbReference type="Proteomes" id="UP000706151">
    <property type="component" value="Unassembled WGS sequence"/>
</dbReference>
<evidence type="ECO:0000313" key="1">
    <source>
        <dbReference type="EMBL" id="MBK7954695.1"/>
    </source>
</evidence>
<reference evidence="1 2" key="1">
    <citation type="submission" date="2020-10" db="EMBL/GenBank/DDBJ databases">
        <title>Connecting structure to function with the recovery of over 1000 high-quality activated sludge metagenome-assembled genomes encoding full-length rRNA genes using long-read sequencing.</title>
        <authorList>
            <person name="Singleton C.M."/>
            <person name="Petriglieri F."/>
            <person name="Kristensen J.M."/>
            <person name="Kirkegaard R.H."/>
            <person name="Michaelsen T.Y."/>
            <person name="Andersen M.H."/>
            <person name="Karst S.M."/>
            <person name="Dueholm M.S."/>
            <person name="Nielsen P.H."/>
            <person name="Albertsen M."/>
        </authorList>
    </citation>
    <scope>NUCLEOTIDE SEQUENCE [LARGE SCALE GENOMIC DNA]</scope>
    <source>
        <strain evidence="1">Fred_18-Q3-R57-64_BAT3C.720</strain>
    </source>
</reference>
<accession>A0A935TIB7</accession>
<sequence length="69" mass="7914">MNTMEKIVAEVQTLPETDAREVLDFVGYLKSRRAQAMAATADMSEFDQFGAMFDGKFKRDECCDREVLR</sequence>
<organism evidence="1 2">
    <name type="scientific">Candidatus Accumulibacter affinis</name>
    <dbReference type="NCBI Taxonomy" id="2954384"/>
    <lineage>
        <taxon>Bacteria</taxon>
        <taxon>Pseudomonadati</taxon>
        <taxon>Pseudomonadota</taxon>
        <taxon>Betaproteobacteria</taxon>
        <taxon>Candidatus Accumulibacter</taxon>
    </lineage>
</organism>
<evidence type="ECO:0000313" key="2">
    <source>
        <dbReference type="Proteomes" id="UP000706151"/>
    </source>
</evidence>
<evidence type="ECO:0008006" key="3">
    <source>
        <dbReference type="Google" id="ProtNLM"/>
    </source>
</evidence>